<evidence type="ECO:0000313" key="2">
    <source>
        <dbReference type="EMBL" id="GGF25441.1"/>
    </source>
</evidence>
<dbReference type="InterPro" id="IPR050662">
    <property type="entry name" value="Sec-metab_biosynth-thioest"/>
</dbReference>
<organism evidence="2 3">
    <name type="scientific">Aliidongia dinghuensis</name>
    <dbReference type="NCBI Taxonomy" id="1867774"/>
    <lineage>
        <taxon>Bacteria</taxon>
        <taxon>Pseudomonadati</taxon>
        <taxon>Pseudomonadota</taxon>
        <taxon>Alphaproteobacteria</taxon>
        <taxon>Rhodospirillales</taxon>
        <taxon>Dongiaceae</taxon>
        <taxon>Aliidongia</taxon>
    </lineage>
</organism>
<dbReference type="SUPFAM" id="SSF56281">
    <property type="entry name" value="Metallo-hydrolase/oxidoreductase"/>
    <property type="match status" value="1"/>
</dbReference>
<dbReference type="PANTHER" id="PTHR23131">
    <property type="entry name" value="ENDORIBONUCLEASE LACTB2"/>
    <property type="match status" value="1"/>
</dbReference>
<dbReference type="Gene3D" id="3.60.15.10">
    <property type="entry name" value="Ribonuclease Z/Hydroxyacylglutathione hydrolase-like"/>
    <property type="match status" value="1"/>
</dbReference>
<dbReference type="SMART" id="SM00849">
    <property type="entry name" value="Lactamase_B"/>
    <property type="match status" value="1"/>
</dbReference>
<dbReference type="PANTHER" id="PTHR23131:SF4">
    <property type="entry name" value="METALLO-BETA-LACTAMASE SUPERFAMILY POTEIN"/>
    <property type="match status" value="1"/>
</dbReference>
<dbReference type="InterPro" id="IPR036866">
    <property type="entry name" value="RibonucZ/Hydroxyglut_hydro"/>
</dbReference>
<dbReference type="Pfam" id="PF00753">
    <property type="entry name" value="Lactamase_B"/>
    <property type="match status" value="1"/>
</dbReference>
<dbReference type="InterPro" id="IPR036388">
    <property type="entry name" value="WH-like_DNA-bd_sf"/>
</dbReference>
<protein>
    <submittedName>
        <fullName evidence="2">MBL fold metallo-hydrolase</fullName>
    </submittedName>
</protein>
<dbReference type="AlphaFoldDB" id="A0A8J2YV41"/>
<feature type="domain" description="Metallo-beta-lactamase" evidence="1">
    <location>
        <begin position="50"/>
        <end position="267"/>
    </location>
</feature>
<reference evidence="2" key="2">
    <citation type="submission" date="2020-09" db="EMBL/GenBank/DDBJ databases">
        <authorList>
            <person name="Sun Q."/>
            <person name="Zhou Y."/>
        </authorList>
    </citation>
    <scope>NUCLEOTIDE SEQUENCE</scope>
    <source>
        <strain evidence="2">CGMCC 1.15725</strain>
    </source>
</reference>
<dbReference type="Proteomes" id="UP000646365">
    <property type="component" value="Unassembled WGS sequence"/>
</dbReference>
<evidence type="ECO:0000313" key="3">
    <source>
        <dbReference type="Proteomes" id="UP000646365"/>
    </source>
</evidence>
<dbReference type="Pfam" id="PF21221">
    <property type="entry name" value="B_lactamase-like_C"/>
    <property type="match status" value="1"/>
</dbReference>
<gene>
    <name evidence="2" type="ORF">GCM10011611_34380</name>
</gene>
<sequence length="355" mass="38954">MLWMSSSTPAAAAAAGLTFPHAAPPEPGGLVEIAPGVLWLRLALPFQLNHVNVYLIEDEGGWAVLDTGLGDDATRAAWQAVLAGPLAGSRLTRLIVTHFHPDHVGLAGWMCERYGLPLHMSQTEYLFSHAMQLDQTGIGDEPLRAFHRTTGLNTEQIEQVVGRGHSYLKRTTGLPPTFLRLMAGDRLPLGGRGFDILTGAGHAPEQVMLFEPATKLFFSADQILAKISPNVSVWSMEPEADPLGLYLRSLAEIRASLPEDAFVLACHNLPFYGLHRRIDELVQHHRHRCAEIADACRAAPKSAADIIPVLFHRPLDAHQTGFAVGEVVAHLNYMRRCGELTRETRTDGVHLYRVS</sequence>
<keyword evidence="3" id="KW-1185">Reference proteome</keyword>
<evidence type="ECO:0000259" key="1">
    <source>
        <dbReference type="SMART" id="SM00849"/>
    </source>
</evidence>
<dbReference type="Gene3D" id="1.10.10.10">
    <property type="entry name" value="Winged helix-like DNA-binding domain superfamily/Winged helix DNA-binding domain"/>
    <property type="match status" value="1"/>
</dbReference>
<comment type="caution">
    <text evidence="2">The sequence shown here is derived from an EMBL/GenBank/DDBJ whole genome shotgun (WGS) entry which is preliminary data.</text>
</comment>
<reference evidence="2" key="1">
    <citation type="journal article" date="2014" name="Int. J. Syst. Evol. Microbiol.">
        <title>Complete genome sequence of Corynebacterium casei LMG S-19264T (=DSM 44701T), isolated from a smear-ripened cheese.</title>
        <authorList>
            <consortium name="US DOE Joint Genome Institute (JGI-PGF)"/>
            <person name="Walter F."/>
            <person name="Albersmeier A."/>
            <person name="Kalinowski J."/>
            <person name="Ruckert C."/>
        </authorList>
    </citation>
    <scope>NUCLEOTIDE SEQUENCE</scope>
    <source>
        <strain evidence="2">CGMCC 1.15725</strain>
    </source>
</reference>
<name>A0A8J2YV41_9PROT</name>
<proteinExistence type="predicted"/>
<dbReference type="InterPro" id="IPR001279">
    <property type="entry name" value="Metallo-B-lactamas"/>
</dbReference>
<dbReference type="InterPro" id="IPR048933">
    <property type="entry name" value="B_lactamase-like_C"/>
</dbReference>
<accession>A0A8J2YV41</accession>
<dbReference type="EMBL" id="BMJQ01000008">
    <property type="protein sequence ID" value="GGF25441.1"/>
    <property type="molecule type" value="Genomic_DNA"/>
</dbReference>